<evidence type="ECO:0000256" key="3">
    <source>
        <dbReference type="SAM" id="SignalP"/>
    </source>
</evidence>
<protein>
    <recommendedName>
        <fullName evidence="4">Yeast cell wall synthesis Kre9/Knh1-like N-terminal domain-containing protein</fullName>
    </recommendedName>
</protein>
<name>A0A162TIB8_PHYB8</name>
<dbReference type="OrthoDB" id="2278575at2759"/>
<reference evidence="6" key="1">
    <citation type="submission" date="2015-06" db="EMBL/GenBank/DDBJ databases">
        <title>Expansion of signal transduction pathways in fungi by whole-genome duplication.</title>
        <authorList>
            <consortium name="DOE Joint Genome Institute"/>
            <person name="Corrochano L.M."/>
            <person name="Kuo A."/>
            <person name="Marcet-Houben M."/>
            <person name="Polaino S."/>
            <person name="Salamov A."/>
            <person name="Villalobos J.M."/>
            <person name="Alvarez M.I."/>
            <person name="Avalos J."/>
            <person name="Benito E.P."/>
            <person name="Benoit I."/>
            <person name="Burger G."/>
            <person name="Camino L.P."/>
            <person name="Canovas D."/>
            <person name="Cerda-Olmedo E."/>
            <person name="Cheng J.-F."/>
            <person name="Dominguez A."/>
            <person name="Elias M."/>
            <person name="Eslava A.P."/>
            <person name="Glaser F."/>
            <person name="Grimwood J."/>
            <person name="Gutierrez G."/>
            <person name="Heitman J."/>
            <person name="Henrissat B."/>
            <person name="Iturriaga E.A."/>
            <person name="Lang B.F."/>
            <person name="Lavin J.L."/>
            <person name="Lee S."/>
            <person name="Li W."/>
            <person name="Lindquist E."/>
            <person name="Lopez-Garcia S."/>
            <person name="Luque E.M."/>
            <person name="Marcos A.T."/>
            <person name="Martin J."/>
            <person name="McCluskey K."/>
            <person name="Medina H.R."/>
            <person name="Miralles-Duran A."/>
            <person name="Miyazaki A."/>
            <person name="Munoz-Torres E."/>
            <person name="Oguiza J.A."/>
            <person name="Ohm R."/>
            <person name="Olmedo M."/>
            <person name="Orejas M."/>
            <person name="Ortiz-Castellanos L."/>
            <person name="Pisabarro A.G."/>
            <person name="Rodriguez-Romero J."/>
            <person name="Ruiz-Herrera J."/>
            <person name="Ruiz-Vazquez R."/>
            <person name="Sanz C."/>
            <person name="Schackwitz W."/>
            <person name="Schmutz J."/>
            <person name="Shahriari M."/>
            <person name="Shelest E."/>
            <person name="Silva-Franco F."/>
            <person name="Soanes D."/>
            <person name="Syed K."/>
            <person name="Tagua V.G."/>
            <person name="Talbot N.J."/>
            <person name="Thon M."/>
            <person name="De vries R.P."/>
            <person name="Wiebenga A."/>
            <person name="Yadav J.S."/>
            <person name="Braun E.L."/>
            <person name="Baker S."/>
            <person name="Garre V."/>
            <person name="Horwitz B."/>
            <person name="Torres-Martinez S."/>
            <person name="Idnurm A."/>
            <person name="Herrera-Estrella A."/>
            <person name="Gabaldon T."/>
            <person name="Grigoriev I.V."/>
        </authorList>
    </citation>
    <scope>NUCLEOTIDE SEQUENCE [LARGE SCALE GENOMIC DNA]</scope>
    <source>
        <strain evidence="6">NRRL 1555(-)</strain>
    </source>
</reference>
<evidence type="ECO:0000256" key="1">
    <source>
        <dbReference type="ARBA" id="ARBA00022729"/>
    </source>
</evidence>
<dbReference type="Pfam" id="PF10342">
    <property type="entry name" value="Kre9_KNH"/>
    <property type="match status" value="1"/>
</dbReference>
<evidence type="ECO:0000313" key="6">
    <source>
        <dbReference type="Proteomes" id="UP000077315"/>
    </source>
</evidence>
<keyword evidence="6" id="KW-1185">Reference proteome</keyword>
<dbReference type="InParanoid" id="A0A162TIB8"/>
<keyword evidence="1 3" id="KW-0732">Signal</keyword>
<dbReference type="AlphaFoldDB" id="A0A162TIB8"/>
<feature type="signal peptide" evidence="3">
    <location>
        <begin position="1"/>
        <end position="19"/>
    </location>
</feature>
<dbReference type="InterPro" id="IPR018466">
    <property type="entry name" value="Kre9/Knh1-like_N"/>
</dbReference>
<gene>
    <name evidence="5" type="ORF">PHYBLDRAFT_63616</name>
</gene>
<dbReference type="InterPro" id="IPR052982">
    <property type="entry name" value="SRP1/TIP1-like"/>
</dbReference>
<evidence type="ECO:0000313" key="5">
    <source>
        <dbReference type="EMBL" id="OAD67383.1"/>
    </source>
</evidence>
<organism evidence="5 6">
    <name type="scientific">Phycomyces blakesleeanus (strain ATCC 8743b / DSM 1359 / FGSC 10004 / NBRC 33097 / NRRL 1555)</name>
    <dbReference type="NCBI Taxonomy" id="763407"/>
    <lineage>
        <taxon>Eukaryota</taxon>
        <taxon>Fungi</taxon>
        <taxon>Fungi incertae sedis</taxon>
        <taxon>Mucoromycota</taxon>
        <taxon>Mucoromycotina</taxon>
        <taxon>Mucoromycetes</taxon>
        <taxon>Mucorales</taxon>
        <taxon>Phycomycetaceae</taxon>
        <taxon>Phycomyces</taxon>
    </lineage>
</organism>
<dbReference type="PANTHER" id="PTHR40633:SF1">
    <property type="entry name" value="GPI ANCHORED SERINE-THREONINE RICH PROTEIN (AFU_ORTHOLOGUE AFUA_1G03630)"/>
    <property type="match status" value="1"/>
</dbReference>
<sequence length="234" mass="25191">MFLKTSILTLAISIQFALAASVSILSPKANAHWHIGETVEIKWKLSDPSATGNLSLALASGPADALVINQVIASSVPVKAGQYNWTIPQKVKANKKYVIEVGQNAEDISFVGWVQILDPTGSGHSHKTVSSSARPTKTTTQPPIACVTLPGLGKNHDDQVRCHSFPEPEQTNAPKKPQAVKPKKHGTHKAKKNSKTTTKKTTTKKTTTKKTTTKTITHQAKQTDYVLPAGYIAI</sequence>
<dbReference type="PANTHER" id="PTHR40633">
    <property type="entry name" value="MATRIX PROTEIN, PUTATIVE (AFU_ORTHOLOGUE AFUA_8G05410)-RELATED"/>
    <property type="match status" value="1"/>
</dbReference>
<dbReference type="RefSeq" id="XP_018285423.1">
    <property type="nucleotide sequence ID" value="XM_018441148.1"/>
</dbReference>
<dbReference type="EMBL" id="KV441024">
    <property type="protein sequence ID" value="OAD67383.1"/>
    <property type="molecule type" value="Genomic_DNA"/>
</dbReference>
<dbReference type="GeneID" id="29002054"/>
<feature type="compositionally biased region" description="Polar residues" evidence="2">
    <location>
        <begin position="128"/>
        <end position="142"/>
    </location>
</feature>
<proteinExistence type="predicted"/>
<feature type="chain" id="PRO_5007839991" description="Yeast cell wall synthesis Kre9/Knh1-like N-terminal domain-containing protein" evidence="3">
    <location>
        <begin position="20"/>
        <end position="234"/>
    </location>
</feature>
<evidence type="ECO:0000259" key="4">
    <source>
        <dbReference type="Pfam" id="PF10342"/>
    </source>
</evidence>
<evidence type="ECO:0000256" key="2">
    <source>
        <dbReference type="SAM" id="MobiDB-lite"/>
    </source>
</evidence>
<dbReference type="VEuPathDB" id="FungiDB:PHYBLDRAFT_63616"/>
<feature type="compositionally biased region" description="Basic residues" evidence="2">
    <location>
        <begin position="181"/>
        <end position="212"/>
    </location>
</feature>
<dbReference type="Proteomes" id="UP000077315">
    <property type="component" value="Unassembled WGS sequence"/>
</dbReference>
<accession>A0A162TIB8</accession>
<feature type="region of interest" description="Disordered" evidence="2">
    <location>
        <begin position="161"/>
        <end position="212"/>
    </location>
</feature>
<feature type="region of interest" description="Disordered" evidence="2">
    <location>
        <begin position="121"/>
        <end position="143"/>
    </location>
</feature>
<feature type="domain" description="Yeast cell wall synthesis Kre9/Knh1-like N-terminal" evidence="4">
    <location>
        <begin position="26"/>
        <end position="106"/>
    </location>
</feature>